<feature type="region of interest" description="Disordered" evidence="1">
    <location>
        <begin position="1"/>
        <end position="33"/>
    </location>
</feature>
<organism evidence="2 3">
    <name type="scientific">Aneurinibacillus aneurinilyticus ATCC 12856</name>
    <dbReference type="NCBI Taxonomy" id="649747"/>
    <lineage>
        <taxon>Bacteria</taxon>
        <taxon>Bacillati</taxon>
        <taxon>Bacillota</taxon>
        <taxon>Bacilli</taxon>
        <taxon>Bacillales</taxon>
        <taxon>Paenibacillaceae</taxon>
        <taxon>Aneurinibacillus group</taxon>
        <taxon>Aneurinibacillus</taxon>
    </lineage>
</organism>
<keyword evidence="3" id="KW-1185">Reference proteome</keyword>
<name>U1X7J1_ANEAE</name>
<evidence type="ECO:0000256" key="1">
    <source>
        <dbReference type="SAM" id="MobiDB-lite"/>
    </source>
</evidence>
<feature type="compositionally biased region" description="Basic residues" evidence="1">
    <location>
        <begin position="1"/>
        <end position="12"/>
    </location>
</feature>
<evidence type="ECO:0000313" key="3">
    <source>
        <dbReference type="Proteomes" id="UP000016511"/>
    </source>
</evidence>
<gene>
    <name evidence="2" type="ORF">HMPREF0083_00950</name>
</gene>
<reference evidence="2 3" key="1">
    <citation type="submission" date="2013-08" db="EMBL/GenBank/DDBJ databases">
        <authorList>
            <person name="Weinstock G."/>
            <person name="Sodergren E."/>
            <person name="Wylie T."/>
            <person name="Fulton L."/>
            <person name="Fulton R."/>
            <person name="Fronick C."/>
            <person name="O'Laughlin M."/>
            <person name="Godfrey J."/>
            <person name="Miner T."/>
            <person name="Herter B."/>
            <person name="Appelbaum E."/>
            <person name="Cordes M."/>
            <person name="Lek S."/>
            <person name="Wollam A."/>
            <person name="Pepin K.H."/>
            <person name="Palsikar V.B."/>
            <person name="Mitreva M."/>
            <person name="Wilson R.K."/>
        </authorList>
    </citation>
    <scope>NUCLEOTIDE SEQUENCE [LARGE SCALE GENOMIC DNA]</scope>
    <source>
        <strain evidence="2 3">ATCC 12856</strain>
    </source>
</reference>
<accession>U1X7J1</accession>
<dbReference type="Proteomes" id="UP000016511">
    <property type="component" value="Unassembled WGS sequence"/>
</dbReference>
<dbReference type="HOGENOM" id="CLU_2821708_0_0_9"/>
<proteinExistence type="predicted"/>
<protein>
    <submittedName>
        <fullName evidence="2">Uncharacterized protein</fullName>
    </submittedName>
</protein>
<comment type="caution">
    <text evidence="2">The sequence shown here is derived from an EMBL/GenBank/DDBJ whole genome shotgun (WGS) entry which is preliminary data.</text>
</comment>
<dbReference type="EMBL" id="AWSJ01000060">
    <property type="protein sequence ID" value="ERI10950.1"/>
    <property type="molecule type" value="Genomic_DNA"/>
</dbReference>
<sequence>MVGRRRLGKKKRLDAALRSGRREASMSFSDGSRPPPLLLFLLPTIKICPFIKSGVYREAGGCSPSM</sequence>
<evidence type="ECO:0000313" key="2">
    <source>
        <dbReference type="EMBL" id="ERI10950.1"/>
    </source>
</evidence>
<dbReference type="AlphaFoldDB" id="U1X7J1"/>